<sequence length="88" mass="9543">MSVITGDSTDRTPRRFTAGLEDGQSVVVEITGDPDNHARIAVQLEDGPRWTFTVSDDVAVPDVDASTDELPTWIEPLLHRLGLEGVDA</sequence>
<dbReference type="Proteomes" id="UP000258613">
    <property type="component" value="Chromosome"/>
</dbReference>
<dbReference type="EMBL" id="CP027033">
    <property type="protein sequence ID" value="AXR82347.1"/>
    <property type="molecule type" value="Genomic_DNA"/>
</dbReference>
<accession>A0A346PS52</accession>
<dbReference type="GeneID" id="37642841"/>
<gene>
    <name evidence="2" type="ORF">AArcMg_2353</name>
</gene>
<evidence type="ECO:0000313" key="2">
    <source>
        <dbReference type="EMBL" id="AXR82347.1"/>
    </source>
</evidence>
<feature type="region of interest" description="Disordered" evidence="1">
    <location>
        <begin position="1"/>
        <end position="20"/>
    </location>
</feature>
<reference evidence="3" key="1">
    <citation type="submission" date="2018-02" db="EMBL/GenBank/DDBJ databases">
        <title>Phenotypic and genomic properties of facultatively anaerobic sulfur-reducing natronoarchaea from hypersaline soda lakes.</title>
        <authorList>
            <person name="Sorokin D.Y."/>
            <person name="Kublanov I.V."/>
            <person name="Roman P."/>
            <person name="Sinninghe Damste J.S."/>
            <person name="Golyshin P.N."/>
            <person name="Rojo D."/>
            <person name="Ciordia S."/>
            <person name="Mena M.D.C."/>
            <person name="Ferrer M."/>
            <person name="Messina E."/>
            <person name="Smedile F."/>
            <person name="La Spada G."/>
            <person name="La Cono V."/>
            <person name="Yakimov M.M."/>
        </authorList>
    </citation>
    <scope>NUCLEOTIDE SEQUENCE [LARGE SCALE GENOMIC DNA]</scope>
    <source>
        <strain evidence="3">AArc-Mg</strain>
    </source>
</reference>
<evidence type="ECO:0000256" key="1">
    <source>
        <dbReference type="SAM" id="MobiDB-lite"/>
    </source>
</evidence>
<evidence type="ECO:0000313" key="3">
    <source>
        <dbReference type="Proteomes" id="UP000258613"/>
    </source>
</evidence>
<proteinExistence type="predicted"/>
<dbReference type="KEGG" id="nag:AArcMg_2353"/>
<dbReference type="OrthoDB" id="195695at2157"/>
<keyword evidence="3" id="KW-1185">Reference proteome</keyword>
<dbReference type="RefSeq" id="WP_117368983.1">
    <property type="nucleotide sequence ID" value="NZ_CP027033.1"/>
</dbReference>
<protein>
    <submittedName>
        <fullName evidence="2">Uncharacterized protein</fullName>
    </submittedName>
</protein>
<dbReference type="AlphaFoldDB" id="A0A346PS52"/>
<name>A0A346PS52_9EURY</name>
<organism evidence="2 3">
    <name type="scientific">Natrarchaeobaculum sulfurireducens</name>
    <dbReference type="NCBI Taxonomy" id="2044521"/>
    <lineage>
        <taxon>Archaea</taxon>
        <taxon>Methanobacteriati</taxon>
        <taxon>Methanobacteriota</taxon>
        <taxon>Stenosarchaea group</taxon>
        <taxon>Halobacteria</taxon>
        <taxon>Halobacteriales</taxon>
        <taxon>Natrialbaceae</taxon>
        <taxon>Natrarchaeobaculum</taxon>
    </lineage>
</organism>